<dbReference type="PANTHER" id="PTHR40626">
    <property type="entry name" value="MIP31509P"/>
    <property type="match status" value="1"/>
</dbReference>
<dbReference type="GO" id="GO:0000785">
    <property type="term" value="C:chromatin"/>
    <property type="evidence" value="ECO:0007669"/>
    <property type="project" value="TreeGrafter"/>
</dbReference>
<dbReference type="EMBL" id="AMGX01000016">
    <property type="protein sequence ID" value="EXJ67580.1"/>
    <property type="molecule type" value="Genomic_DNA"/>
</dbReference>
<organism evidence="10 11">
    <name type="scientific">Cladophialophora psammophila CBS 110553</name>
    <dbReference type="NCBI Taxonomy" id="1182543"/>
    <lineage>
        <taxon>Eukaryota</taxon>
        <taxon>Fungi</taxon>
        <taxon>Dikarya</taxon>
        <taxon>Ascomycota</taxon>
        <taxon>Pezizomycotina</taxon>
        <taxon>Eurotiomycetes</taxon>
        <taxon>Chaetothyriomycetidae</taxon>
        <taxon>Chaetothyriales</taxon>
        <taxon>Herpotrichiellaceae</taxon>
        <taxon>Cladophialophora</taxon>
    </lineage>
</organism>
<evidence type="ECO:0000259" key="9">
    <source>
        <dbReference type="PROSITE" id="PS50157"/>
    </source>
</evidence>
<dbReference type="InterPro" id="IPR013087">
    <property type="entry name" value="Znf_C2H2_type"/>
</dbReference>
<dbReference type="AlphaFoldDB" id="W9WRF9"/>
<reference evidence="10 11" key="1">
    <citation type="submission" date="2013-03" db="EMBL/GenBank/DDBJ databases">
        <title>The Genome Sequence of Cladophialophora psammophila CBS 110553.</title>
        <authorList>
            <consortium name="The Broad Institute Genomics Platform"/>
            <person name="Cuomo C."/>
            <person name="de Hoog S."/>
            <person name="Gorbushina A."/>
            <person name="Walker B."/>
            <person name="Young S.K."/>
            <person name="Zeng Q."/>
            <person name="Gargeya S."/>
            <person name="Fitzgerald M."/>
            <person name="Haas B."/>
            <person name="Abouelleil A."/>
            <person name="Allen A.W."/>
            <person name="Alvarado L."/>
            <person name="Arachchi H.M."/>
            <person name="Berlin A.M."/>
            <person name="Chapman S.B."/>
            <person name="Gainer-Dewar J."/>
            <person name="Goldberg J."/>
            <person name="Griggs A."/>
            <person name="Gujja S."/>
            <person name="Hansen M."/>
            <person name="Howarth C."/>
            <person name="Imamovic A."/>
            <person name="Ireland A."/>
            <person name="Larimer J."/>
            <person name="McCowan C."/>
            <person name="Murphy C."/>
            <person name="Pearson M."/>
            <person name="Poon T.W."/>
            <person name="Priest M."/>
            <person name="Roberts A."/>
            <person name="Saif S."/>
            <person name="Shea T."/>
            <person name="Sisk P."/>
            <person name="Sykes S."/>
            <person name="Wortman J."/>
            <person name="Nusbaum C."/>
            <person name="Birren B."/>
        </authorList>
    </citation>
    <scope>NUCLEOTIDE SEQUENCE [LARGE SCALE GENOMIC DNA]</scope>
    <source>
        <strain evidence="10 11">CBS 110553</strain>
    </source>
</reference>
<evidence type="ECO:0000256" key="7">
    <source>
        <dbReference type="PROSITE-ProRule" id="PRU00042"/>
    </source>
</evidence>
<dbReference type="OrthoDB" id="4157142at2759"/>
<dbReference type="CDD" id="cd12148">
    <property type="entry name" value="fungal_TF_MHR"/>
    <property type="match status" value="1"/>
</dbReference>
<dbReference type="Proteomes" id="UP000019471">
    <property type="component" value="Unassembled WGS sequence"/>
</dbReference>
<dbReference type="HOGENOM" id="CLU_849933_0_0_1"/>
<evidence type="ECO:0000256" key="1">
    <source>
        <dbReference type="ARBA" id="ARBA00004123"/>
    </source>
</evidence>
<keyword evidence="3" id="KW-0677">Repeat</keyword>
<evidence type="ECO:0000313" key="10">
    <source>
        <dbReference type="EMBL" id="EXJ67580.1"/>
    </source>
</evidence>
<dbReference type="GO" id="GO:0005634">
    <property type="term" value="C:nucleus"/>
    <property type="evidence" value="ECO:0007669"/>
    <property type="project" value="UniProtKB-SubCell"/>
</dbReference>
<dbReference type="GeneID" id="19194289"/>
<feature type="region of interest" description="Disordered" evidence="8">
    <location>
        <begin position="18"/>
        <end position="153"/>
    </location>
</feature>
<dbReference type="RefSeq" id="XP_007748362.1">
    <property type="nucleotide sequence ID" value="XM_007750172.1"/>
</dbReference>
<keyword evidence="11" id="KW-1185">Reference proteome</keyword>
<evidence type="ECO:0000256" key="2">
    <source>
        <dbReference type="ARBA" id="ARBA00022723"/>
    </source>
</evidence>
<evidence type="ECO:0000256" key="6">
    <source>
        <dbReference type="ARBA" id="ARBA00023242"/>
    </source>
</evidence>
<evidence type="ECO:0000256" key="5">
    <source>
        <dbReference type="ARBA" id="ARBA00022833"/>
    </source>
</evidence>
<sequence length="327" mass="35463">MNSHYCSSKFTRKDTLLRHVRKFHPARPPTAGNPSPSSLGNQQLPDLAATDISASSNLGQPGVEPSNEGCTNGQGQILVDEPGEPREPHGMDHPDTWISSADFEEGSRRGSIQQAPGVSKTPDQSENQTGGNVDDINLLGEPAATGRPSDMPTRDASYLIDPFLSDGQDLWLPNNAGEYFQLTELDLDMTLRSPFLFPESYHPIHSPQAGHTSPGARSMPDAATKATLDGGDGASTFSSEGGMESMLSPPGNVELDMNKFMARVHSFAALAGDTNRFVPPSRHRASRYLTAYVRYFDPHTPLIHFATFRPASASRWSLSYPPRVAEC</sequence>
<protein>
    <recommendedName>
        <fullName evidence="9">C2H2-type domain-containing protein</fullName>
    </recommendedName>
</protein>
<proteinExistence type="predicted"/>
<dbReference type="GO" id="GO:0000978">
    <property type="term" value="F:RNA polymerase II cis-regulatory region sequence-specific DNA binding"/>
    <property type="evidence" value="ECO:0007669"/>
    <property type="project" value="InterPro"/>
</dbReference>
<keyword evidence="4 7" id="KW-0863">Zinc-finger</keyword>
<dbReference type="GO" id="GO:0000981">
    <property type="term" value="F:DNA-binding transcription factor activity, RNA polymerase II-specific"/>
    <property type="evidence" value="ECO:0007669"/>
    <property type="project" value="InterPro"/>
</dbReference>
<comment type="subcellular location">
    <subcellularLocation>
        <location evidence="1">Nucleus</location>
    </subcellularLocation>
</comment>
<comment type="caution">
    <text evidence="10">The sequence shown here is derived from an EMBL/GenBank/DDBJ whole genome shotgun (WGS) entry which is preliminary data.</text>
</comment>
<accession>W9WRF9</accession>
<feature type="compositionally biased region" description="Basic and acidic residues" evidence="8">
    <location>
        <begin position="83"/>
        <end position="95"/>
    </location>
</feature>
<feature type="compositionally biased region" description="Polar residues" evidence="8">
    <location>
        <begin position="110"/>
        <end position="131"/>
    </location>
</feature>
<evidence type="ECO:0000256" key="4">
    <source>
        <dbReference type="ARBA" id="ARBA00022771"/>
    </source>
</evidence>
<name>W9WRF9_9EURO</name>
<evidence type="ECO:0000313" key="11">
    <source>
        <dbReference type="Proteomes" id="UP000019471"/>
    </source>
</evidence>
<feature type="compositionally biased region" description="Polar residues" evidence="8">
    <location>
        <begin position="32"/>
        <end position="44"/>
    </location>
</feature>
<dbReference type="GO" id="GO:0008270">
    <property type="term" value="F:zinc ion binding"/>
    <property type="evidence" value="ECO:0007669"/>
    <property type="project" value="UniProtKB-KW"/>
</dbReference>
<feature type="region of interest" description="Disordered" evidence="8">
    <location>
        <begin position="205"/>
        <end position="249"/>
    </location>
</feature>
<gene>
    <name evidence="10" type="ORF">A1O5_09593</name>
</gene>
<keyword evidence="2" id="KW-0479">Metal-binding</keyword>
<evidence type="ECO:0000256" key="8">
    <source>
        <dbReference type="SAM" id="MobiDB-lite"/>
    </source>
</evidence>
<dbReference type="PANTHER" id="PTHR40626:SF36">
    <property type="entry name" value="TRANSCRIPTION FACTOR WITH C2H2 AND ZN(2)-CYS(6) DNA BINDING DOMAIN (EUROFUNG)"/>
    <property type="match status" value="1"/>
</dbReference>
<evidence type="ECO:0000256" key="3">
    <source>
        <dbReference type="ARBA" id="ARBA00022737"/>
    </source>
</evidence>
<feature type="domain" description="C2H2-type" evidence="9">
    <location>
        <begin position="1"/>
        <end position="29"/>
    </location>
</feature>
<dbReference type="PROSITE" id="PS50157">
    <property type="entry name" value="ZINC_FINGER_C2H2_2"/>
    <property type="match status" value="1"/>
</dbReference>
<dbReference type="InterPro" id="IPR051059">
    <property type="entry name" value="VerF-like"/>
</dbReference>
<keyword evidence="6" id="KW-0539">Nucleus</keyword>
<keyword evidence="5" id="KW-0862">Zinc</keyword>